<dbReference type="PANTHER" id="PTHR40980">
    <property type="entry name" value="PLUG DOMAIN-CONTAINING PROTEIN"/>
    <property type="match status" value="1"/>
</dbReference>
<evidence type="ECO:0000256" key="1">
    <source>
        <dbReference type="ARBA" id="ARBA00004442"/>
    </source>
</evidence>
<keyword evidence="2" id="KW-0472">Membrane</keyword>
<name>A0ABY9E6N1_9GAMM</name>
<evidence type="ECO:0000313" key="5">
    <source>
        <dbReference type="EMBL" id="WKD48684.1"/>
    </source>
</evidence>
<accession>A0ABY9E6N1</accession>
<proteinExistence type="predicted"/>
<dbReference type="Pfam" id="PF00593">
    <property type="entry name" value="TonB_dep_Rec_b-barrel"/>
    <property type="match status" value="1"/>
</dbReference>
<sequence>MRRLGQLLAAWGLLLSLWVLALPVPQVIAAAQPSGTFEPGKPLPLLTVLQNLADEYHYQLVTDPLLVRAQQVPVPVQGTSMESRLGALLSPFGLRYDLIERTLVVYREKAAIPWEDEPRPYSGYSGAIAEVEVSAQALAPTQAGSLGYGGERYMGGADASINFREMRSQGITDLASAFELVSGVKMEQNRYAVIRGLRGRYQSVRLNGAVLPSLEPSSQRVPMDIFPVEILSHVDLHKSVLADAPGNASAGVVNIETRRISTENTLNLVAGSAYTGGTTGQAVLRGYTGDRDWLGSLDPQRKLPTAIAGGAHYGNLDHWPEAEREAAGESIPTHYALTKGTAGMDGLLSLSGSYHWQQGDHHWGVSASLGYENRWQQVDQQSQVMSRRNLVSANDELKEVYLASETSQHRRLDNQINANTLVAFAYSWRDTQHIGANYLLLRQSSLYSEQIKTQEPGSSYFYAEPERLRSLHHWTGKQVWLGQFYGSHLIDSSALWDLQWHLTSASSRYLRPYEVDFQYLRPAPSLSYRFDTSSSGFQVSWEQMQEESFSSGISAVRDWSLDTLSGDIKVGYELLNSLQDGYLLEYIFTPKGDIDSSWKLLEQNDPAEILTPGNIIGKPGADGFLLNDPIHINMNSAALDGNFYWAKRRNRAHYLLANSYWNEHWTFLLGVRHERETVKADFWDLAPQGWVPLLDEGHNLYSAALNYIPSGLRNLRLGYSETVVWPSVNELMPKRYEDVDLRIHVTGNPYLQIAQVRNWDLRWTYNNRDRDFEMNFLAFHKDIDNAIEGVFFDPVRRADAIFNVYSYINTRAAKLYGCELEMDYSRVMGNTHQFTVGASYSHMYSEVEIPESLEAQTGKRPLQGQPEHLVNLHLQYNHLPSEQRLSLRYKHSGRELFIVSDTRDVPHVYRNSSNNLSLSYSLRFMPNLHGVISVENLLQDEHRYKQAGQLFMGYKENRKFRLRISVDF</sequence>
<dbReference type="Gene3D" id="2.40.170.20">
    <property type="entry name" value="TonB-dependent receptor, beta-barrel domain"/>
    <property type="match status" value="1"/>
</dbReference>
<protein>
    <recommendedName>
        <fullName evidence="4">TonB-dependent receptor-like beta-barrel domain-containing protein</fullName>
    </recommendedName>
</protein>
<keyword evidence="6" id="KW-1185">Reference proteome</keyword>
<dbReference type="Proteomes" id="UP001321520">
    <property type="component" value="Chromosome"/>
</dbReference>
<dbReference type="PANTHER" id="PTHR40980:SF4">
    <property type="entry name" value="TONB-DEPENDENT RECEPTOR-LIKE BETA-BARREL DOMAIN-CONTAINING PROTEIN"/>
    <property type="match status" value="1"/>
</dbReference>
<evidence type="ECO:0000313" key="6">
    <source>
        <dbReference type="Proteomes" id="UP001321520"/>
    </source>
</evidence>
<dbReference type="RefSeq" id="WP_301414451.1">
    <property type="nucleotide sequence ID" value="NZ_CP098023.1"/>
</dbReference>
<evidence type="ECO:0000259" key="4">
    <source>
        <dbReference type="Pfam" id="PF00593"/>
    </source>
</evidence>
<dbReference type="SUPFAM" id="SSF56935">
    <property type="entry name" value="Porins"/>
    <property type="match status" value="1"/>
</dbReference>
<evidence type="ECO:0000256" key="2">
    <source>
        <dbReference type="ARBA" id="ARBA00023136"/>
    </source>
</evidence>
<dbReference type="InterPro" id="IPR000531">
    <property type="entry name" value="Beta-barrel_TonB"/>
</dbReference>
<dbReference type="InterPro" id="IPR036942">
    <property type="entry name" value="Beta-barrel_TonB_sf"/>
</dbReference>
<organism evidence="5 6">
    <name type="scientific">Microbulbifer spongiae</name>
    <dbReference type="NCBI Taxonomy" id="2944933"/>
    <lineage>
        <taxon>Bacteria</taxon>
        <taxon>Pseudomonadati</taxon>
        <taxon>Pseudomonadota</taxon>
        <taxon>Gammaproteobacteria</taxon>
        <taxon>Cellvibrionales</taxon>
        <taxon>Microbulbiferaceae</taxon>
        <taxon>Microbulbifer</taxon>
    </lineage>
</organism>
<keyword evidence="3" id="KW-0998">Cell outer membrane</keyword>
<evidence type="ECO:0000256" key="3">
    <source>
        <dbReference type="ARBA" id="ARBA00023237"/>
    </source>
</evidence>
<dbReference type="EMBL" id="CP098023">
    <property type="protein sequence ID" value="WKD48684.1"/>
    <property type="molecule type" value="Genomic_DNA"/>
</dbReference>
<gene>
    <name evidence="5" type="ORF">M8T91_12285</name>
</gene>
<reference evidence="5 6" key="1">
    <citation type="submission" date="2022-05" db="EMBL/GenBank/DDBJ databases">
        <title>Microbulbifer sp. nov., isolated from sponge.</title>
        <authorList>
            <person name="Gao L."/>
        </authorList>
    </citation>
    <scope>NUCLEOTIDE SEQUENCE [LARGE SCALE GENOMIC DNA]</scope>
    <source>
        <strain evidence="5 6">MI-G</strain>
    </source>
</reference>
<dbReference type="Gene3D" id="2.170.130.10">
    <property type="entry name" value="TonB-dependent receptor, plug domain"/>
    <property type="match status" value="1"/>
</dbReference>
<dbReference type="InterPro" id="IPR037066">
    <property type="entry name" value="Plug_dom_sf"/>
</dbReference>
<feature type="domain" description="TonB-dependent receptor-like beta-barrel" evidence="4">
    <location>
        <begin position="584"/>
        <end position="921"/>
    </location>
</feature>
<comment type="subcellular location">
    <subcellularLocation>
        <location evidence="1">Cell outer membrane</location>
    </subcellularLocation>
</comment>